<feature type="region of interest" description="Disordered" evidence="1">
    <location>
        <begin position="1"/>
        <end position="73"/>
    </location>
</feature>
<proteinExistence type="predicted"/>
<gene>
    <name evidence="2" type="ORF">WA026_016593</name>
</gene>
<dbReference type="AlphaFoldDB" id="A0AAW1VHQ5"/>
<dbReference type="Proteomes" id="UP001431783">
    <property type="component" value="Unassembled WGS sequence"/>
</dbReference>
<name>A0AAW1VHQ5_9CUCU</name>
<organism evidence="2 3">
    <name type="scientific">Henosepilachna vigintioctopunctata</name>
    <dbReference type="NCBI Taxonomy" id="420089"/>
    <lineage>
        <taxon>Eukaryota</taxon>
        <taxon>Metazoa</taxon>
        <taxon>Ecdysozoa</taxon>
        <taxon>Arthropoda</taxon>
        <taxon>Hexapoda</taxon>
        <taxon>Insecta</taxon>
        <taxon>Pterygota</taxon>
        <taxon>Neoptera</taxon>
        <taxon>Endopterygota</taxon>
        <taxon>Coleoptera</taxon>
        <taxon>Polyphaga</taxon>
        <taxon>Cucujiformia</taxon>
        <taxon>Coccinelloidea</taxon>
        <taxon>Coccinellidae</taxon>
        <taxon>Epilachninae</taxon>
        <taxon>Epilachnini</taxon>
        <taxon>Henosepilachna</taxon>
    </lineage>
</organism>
<dbReference type="EMBL" id="JARQZJ010000130">
    <property type="protein sequence ID" value="KAK9891797.1"/>
    <property type="molecule type" value="Genomic_DNA"/>
</dbReference>
<keyword evidence="3" id="KW-1185">Reference proteome</keyword>
<evidence type="ECO:0000313" key="2">
    <source>
        <dbReference type="EMBL" id="KAK9891797.1"/>
    </source>
</evidence>
<comment type="caution">
    <text evidence="2">The sequence shown here is derived from an EMBL/GenBank/DDBJ whole genome shotgun (WGS) entry which is preliminary data.</text>
</comment>
<sequence>MLPKIIKNQTSSEEGTMPKLKIMIKGNQTIKMSNKKKISKEAANNSNSEEKSAESNQIAHGMESGPDRDQNEI</sequence>
<accession>A0AAW1VHQ5</accession>
<evidence type="ECO:0000256" key="1">
    <source>
        <dbReference type="SAM" id="MobiDB-lite"/>
    </source>
</evidence>
<reference evidence="2 3" key="1">
    <citation type="submission" date="2023-03" db="EMBL/GenBank/DDBJ databases">
        <title>Genome insight into feeding habits of ladybird beetles.</title>
        <authorList>
            <person name="Li H.-S."/>
            <person name="Huang Y.-H."/>
            <person name="Pang H."/>
        </authorList>
    </citation>
    <scope>NUCLEOTIDE SEQUENCE [LARGE SCALE GENOMIC DNA]</scope>
    <source>
        <strain evidence="2">SYSU_2023b</strain>
        <tissue evidence="2">Whole body</tissue>
    </source>
</reference>
<protein>
    <submittedName>
        <fullName evidence="2">Uncharacterized protein</fullName>
    </submittedName>
</protein>
<evidence type="ECO:0000313" key="3">
    <source>
        <dbReference type="Proteomes" id="UP001431783"/>
    </source>
</evidence>